<dbReference type="RefSeq" id="WP_214111528.1">
    <property type="nucleotide sequence ID" value="NZ_JAHCTB010000001.1"/>
</dbReference>
<evidence type="ECO:0000256" key="1">
    <source>
        <dbReference type="ARBA" id="ARBA00022729"/>
    </source>
</evidence>
<dbReference type="Pfam" id="PF18962">
    <property type="entry name" value="Por_Secre_tail"/>
    <property type="match status" value="1"/>
</dbReference>
<dbReference type="InterPro" id="IPR026444">
    <property type="entry name" value="Secre_tail"/>
</dbReference>
<sequence>MKKITTEKLSTKLLKYGALSAAALGVADASGQIVYTDLDPDQVLNVGDAFIVDMTGMGTTGFEVNNPAGLANGNAAIVTPSSGNPGGAFVGSTVTPYNYPALLAEGNLINASAGFTMDGQRGDLNYYGCAYSNSQWCDTVTDGYLGVKFTFNGNTHYGWIRMDTDVSGSNLITVKDFAYESTPNTAIAAGDMGVIAGVSDNNFQGFKHFVANNQLNLSANTAMEKVALHNLLGQEVISQKLSSTSEVINLSSLQAGVYLATITIDGASKTVKIAVN</sequence>
<keyword evidence="4" id="KW-1185">Reference proteome</keyword>
<dbReference type="EMBL" id="JAHCTB010000001">
    <property type="protein sequence ID" value="MBT0606648.1"/>
    <property type="molecule type" value="Genomic_DNA"/>
</dbReference>
<dbReference type="Proteomes" id="UP001297092">
    <property type="component" value="Unassembled WGS sequence"/>
</dbReference>
<name>A0ABS5S0Z2_9FLAO</name>
<evidence type="ECO:0000313" key="3">
    <source>
        <dbReference type="EMBL" id="MBT0606648.1"/>
    </source>
</evidence>
<protein>
    <submittedName>
        <fullName evidence="3">T9SS type A sorting domain-containing protein</fullName>
    </submittedName>
</protein>
<evidence type="ECO:0000313" key="4">
    <source>
        <dbReference type="Proteomes" id="UP001297092"/>
    </source>
</evidence>
<proteinExistence type="predicted"/>
<organism evidence="3 4">
    <name type="scientific">Aequorivita echinoideorum</name>
    <dbReference type="NCBI Taxonomy" id="1549647"/>
    <lineage>
        <taxon>Bacteria</taxon>
        <taxon>Pseudomonadati</taxon>
        <taxon>Bacteroidota</taxon>
        <taxon>Flavobacteriia</taxon>
        <taxon>Flavobacteriales</taxon>
        <taxon>Flavobacteriaceae</taxon>
        <taxon>Aequorivita</taxon>
    </lineage>
</organism>
<gene>
    <name evidence="3" type="ORF">KIV10_00500</name>
</gene>
<evidence type="ECO:0000259" key="2">
    <source>
        <dbReference type="Pfam" id="PF18962"/>
    </source>
</evidence>
<feature type="domain" description="Secretion system C-terminal sorting" evidence="2">
    <location>
        <begin position="211"/>
        <end position="275"/>
    </location>
</feature>
<keyword evidence="1" id="KW-0732">Signal</keyword>
<dbReference type="NCBIfam" id="TIGR04183">
    <property type="entry name" value="Por_Secre_tail"/>
    <property type="match status" value="1"/>
</dbReference>
<reference evidence="3 4" key="1">
    <citation type="submission" date="2021-05" db="EMBL/GenBank/DDBJ databases">
        <title>Aequorivita echinoideorum JCM 30378 genome.</title>
        <authorList>
            <person name="Zhang H."/>
            <person name="Li C."/>
        </authorList>
    </citation>
    <scope>NUCLEOTIDE SEQUENCE [LARGE SCALE GENOMIC DNA]</scope>
    <source>
        <strain evidence="3 4">JCM30378</strain>
    </source>
</reference>
<accession>A0ABS5S0Z2</accession>
<comment type="caution">
    <text evidence="3">The sequence shown here is derived from an EMBL/GenBank/DDBJ whole genome shotgun (WGS) entry which is preliminary data.</text>
</comment>